<dbReference type="Pfam" id="PF00419">
    <property type="entry name" value="Fimbrial"/>
    <property type="match status" value="1"/>
</dbReference>
<dbReference type="eggNOG" id="COG3539">
    <property type="taxonomic scope" value="Bacteria"/>
</dbReference>
<dbReference type="EMBL" id="AKKL01000032">
    <property type="protein sequence ID" value="EKT60762.1"/>
    <property type="molecule type" value="Genomic_DNA"/>
</dbReference>
<keyword evidence="1" id="KW-0732">Signal</keyword>
<dbReference type="SUPFAM" id="SSF49401">
    <property type="entry name" value="Bacterial adhesins"/>
    <property type="match status" value="1"/>
</dbReference>
<dbReference type="GO" id="GO:0009289">
    <property type="term" value="C:pilus"/>
    <property type="evidence" value="ECO:0007669"/>
    <property type="project" value="InterPro"/>
</dbReference>
<gene>
    <name evidence="3" type="ORF">OOA_12028</name>
</gene>
<dbReference type="PANTHER" id="PTHR33420">
    <property type="entry name" value="FIMBRIAL SUBUNIT ELFA-RELATED"/>
    <property type="match status" value="1"/>
</dbReference>
<dbReference type="InterPro" id="IPR036937">
    <property type="entry name" value="Adhesion_dom_fimbrial_sf"/>
</dbReference>
<name>K8WTJ0_9GAMM</name>
<comment type="caution">
    <text evidence="3">The sequence shown here is derived from an EMBL/GenBank/DDBJ whole genome shotgun (WGS) entry which is preliminary data.</text>
</comment>
<dbReference type="InterPro" id="IPR000259">
    <property type="entry name" value="Adhesion_dom_fimbrial"/>
</dbReference>
<dbReference type="Gene3D" id="2.60.40.1090">
    <property type="entry name" value="Fimbrial-type adhesion domain"/>
    <property type="match status" value="1"/>
</dbReference>
<dbReference type="AlphaFoldDB" id="K8WTJ0"/>
<feature type="chain" id="PRO_5003921937" evidence="1">
    <location>
        <begin position="22"/>
        <end position="181"/>
    </location>
</feature>
<dbReference type="HOGENOM" id="CLU_088965_4_1_6"/>
<evidence type="ECO:0000259" key="2">
    <source>
        <dbReference type="Pfam" id="PF00419"/>
    </source>
</evidence>
<sequence length="181" mass="19740">MSHFGIFVMVFSGLIVIPANANTQLNKAMQGNGYVTVEGSIIDSPCAIDAGSRNQSIKLKTIPISQMIHDKAGPTRPFSIRLINCVLTPLTPGKPDWQAFEITFDGADDGDNFRLFGNAKGVALQITDASGNHALPGKPLPARSIESGSMTLNYDMRLVANNQRLESGNYQTIVRFKMDYY</sequence>
<dbReference type="PANTHER" id="PTHR33420:SF26">
    <property type="entry name" value="FIMBRIAL SUBUNIT"/>
    <property type="match status" value="1"/>
</dbReference>
<dbReference type="STRING" id="1141662.OOA_12028"/>
<accession>K8WTJ0</accession>
<dbReference type="OrthoDB" id="6986861at2"/>
<dbReference type="Proteomes" id="UP000009336">
    <property type="component" value="Unassembled WGS sequence"/>
</dbReference>
<organism evidence="3 4">
    <name type="scientific">Providencia burhodogranariea DSM 19968</name>
    <dbReference type="NCBI Taxonomy" id="1141662"/>
    <lineage>
        <taxon>Bacteria</taxon>
        <taxon>Pseudomonadati</taxon>
        <taxon>Pseudomonadota</taxon>
        <taxon>Gammaproteobacteria</taxon>
        <taxon>Enterobacterales</taxon>
        <taxon>Morganellaceae</taxon>
        <taxon>Providencia</taxon>
    </lineage>
</organism>
<dbReference type="PATRIC" id="fig|1141662.3.peg.2440"/>
<evidence type="ECO:0000313" key="4">
    <source>
        <dbReference type="Proteomes" id="UP000009336"/>
    </source>
</evidence>
<dbReference type="RefSeq" id="WP_008912402.1">
    <property type="nucleotide sequence ID" value="NZ_KB233223.1"/>
</dbReference>
<protein>
    <submittedName>
        <fullName evidence="3">MrfB protein</fullName>
    </submittedName>
</protein>
<dbReference type="InterPro" id="IPR008966">
    <property type="entry name" value="Adhesion_dom_sf"/>
</dbReference>
<dbReference type="InterPro" id="IPR050263">
    <property type="entry name" value="Bact_Fimbrial_Adh_Pro"/>
</dbReference>
<reference evidence="3 4" key="1">
    <citation type="journal article" date="2012" name="BMC Genomics">
        <title>Comparative genomics of bacteria in the genus Providencia isolated from wild Drosophila melanogaster.</title>
        <authorList>
            <person name="Galac M.R."/>
            <person name="Lazzaro B.P."/>
        </authorList>
    </citation>
    <scope>NUCLEOTIDE SEQUENCE [LARGE SCALE GENOMIC DNA]</scope>
    <source>
        <strain evidence="3 4">DSM 19968</strain>
    </source>
</reference>
<feature type="domain" description="Fimbrial-type adhesion" evidence="2">
    <location>
        <begin position="37"/>
        <end position="180"/>
    </location>
</feature>
<proteinExistence type="predicted"/>
<feature type="signal peptide" evidence="1">
    <location>
        <begin position="1"/>
        <end position="21"/>
    </location>
</feature>
<dbReference type="GO" id="GO:0043709">
    <property type="term" value="P:cell adhesion involved in single-species biofilm formation"/>
    <property type="evidence" value="ECO:0007669"/>
    <property type="project" value="TreeGrafter"/>
</dbReference>
<evidence type="ECO:0000313" key="3">
    <source>
        <dbReference type="EMBL" id="EKT60762.1"/>
    </source>
</evidence>
<evidence type="ECO:0000256" key="1">
    <source>
        <dbReference type="SAM" id="SignalP"/>
    </source>
</evidence>
<keyword evidence="4" id="KW-1185">Reference proteome</keyword>